<reference evidence="1 2" key="1">
    <citation type="submission" date="2009-01" db="EMBL/GenBank/DDBJ databases">
        <authorList>
            <person name="Qin X."/>
            <person name="Bachman B."/>
            <person name="Battles P."/>
            <person name="Bell A."/>
            <person name="Bess C."/>
            <person name="Bickham C."/>
            <person name="Chaboub L."/>
            <person name="Chen D."/>
            <person name="Coyle M."/>
            <person name="Deiros D.R."/>
            <person name="Dinh H."/>
            <person name="Forbes L."/>
            <person name="Fowler G."/>
            <person name="Francisco L."/>
            <person name="Fu Q."/>
            <person name="Gubbala S."/>
            <person name="Hale W."/>
            <person name="Han Y."/>
            <person name="Hemphill L."/>
            <person name="Highlander S.K."/>
            <person name="Hirani K."/>
            <person name="Hogues M."/>
            <person name="Jackson L."/>
            <person name="Jakkamsetti A."/>
            <person name="Javaid M."/>
            <person name="Jiang H."/>
            <person name="Korchina V."/>
            <person name="Kovar C."/>
            <person name="Lara F."/>
            <person name="Lee S."/>
            <person name="Mata R."/>
            <person name="Mathew T."/>
            <person name="Moen C."/>
            <person name="Morales K."/>
            <person name="Munidasa M."/>
            <person name="Nazareth L."/>
            <person name="Ngo R."/>
            <person name="Nguyen L."/>
            <person name="Okwuonu G."/>
            <person name="Ongeri F."/>
            <person name="Patil S."/>
            <person name="Petrosino J."/>
            <person name="Pham C."/>
            <person name="Pham P."/>
            <person name="Pu L.-L."/>
            <person name="Puazo M."/>
            <person name="Raj R."/>
            <person name="Reid J."/>
            <person name="Rouhana J."/>
            <person name="Saada N."/>
            <person name="Shang Y."/>
            <person name="Simmons D."/>
            <person name="Thornton R."/>
            <person name="Warren J."/>
            <person name="Weissenberger G."/>
            <person name="Zhang J."/>
            <person name="Zhang L."/>
            <person name="Zhou C."/>
            <person name="Zhu D."/>
            <person name="Muzny D."/>
            <person name="Worley K."/>
            <person name="Gibbs R."/>
        </authorList>
    </citation>
    <scope>NUCLEOTIDE SEQUENCE [LARGE SCALE GENOMIC DNA]</scope>
    <source>
        <strain evidence="1 2">DSM 15436</strain>
    </source>
</reference>
<name>C0W0M2_9ACTO</name>
<organism evidence="1 2">
    <name type="scientific">Gleimia coleocanis DSM 15436</name>
    <dbReference type="NCBI Taxonomy" id="525245"/>
    <lineage>
        <taxon>Bacteria</taxon>
        <taxon>Bacillati</taxon>
        <taxon>Actinomycetota</taxon>
        <taxon>Actinomycetes</taxon>
        <taxon>Actinomycetales</taxon>
        <taxon>Actinomycetaceae</taxon>
        <taxon>Gleimia</taxon>
    </lineage>
</organism>
<dbReference type="OrthoDB" id="4418615at2"/>
<dbReference type="AlphaFoldDB" id="C0W0M2"/>
<dbReference type="EMBL" id="ACFG01000030">
    <property type="protein sequence ID" value="EEH64081.1"/>
    <property type="molecule type" value="Genomic_DNA"/>
</dbReference>
<evidence type="ECO:0008006" key="3">
    <source>
        <dbReference type="Google" id="ProtNLM"/>
    </source>
</evidence>
<proteinExistence type="predicted"/>
<dbReference type="RefSeq" id="WP_006546872.1">
    <property type="nucleotide sequence ID" value="NZ_DS999543.1"/>
</dbReference>
<evidence type="ECO:0000313" key="1">
    <source>
        <dbReference type="EMBL" id="EEH64081.1"/>
    </source>
</evidence>
<protein>
    <recommendedName>
        <fullName evidence="3">Bacterial sensory transduction regulator</fullName>
    </recommendedName>
</protein>
<keyword evidence="2" id="KW-1185">Reference proteome</keyword>
<dbReference type="InterPro" id="IPR019660">
    <property type="entry name" value="Put_sensory_transdc_reg_YbjN"/>
</dbReference>
<dbReference type="STRING" id="525245.HMPREF0044_1100"/>
<sequence length="150" mass="16481">MSWYKNSKESQPAAVTFDRVVALLEKLEFNFQTLEGSVAIAAYFEGIPTMLVVEDANLVVRASTVGMQPAEAEYVTLLKWANQWNFDAVFGTAVIDKAEGQPQLLVDTAFLTAEGMDDDQLEQAVMIGIAHGVQAVQKYMEDFEIPALSA</sequence>
<dbReference type="HOGENOM" id="CLU_1649269_0_0_11"/>
<gene>
    <name evidence="1" type="ORF">HMPREF0044_1100</name>
</gene>
<evidence type="ECO:0000313" key="2">
    <source>
        <dbReference type="Proteomes" id="UP000010301"/>
    </source>
</evidence>
<dbReference type="Proteomes" id="UP000010301">
    <property type="component" value="Unassembled WGS sequence"/>
</dbReference>
<comment type="caution">
    <text evidence="1">The sequence shown here is derived from an EMBL/GenBank/DDBJ whole genome shotgun (WGS) entry which is preliminary data.</text>
</comment>
<dbReference type="Pfam" id="PF10722">
    <property type="entry name" value="YbjN"/>
    <property type="match status" value="1"/>
</dbReference>
<accession>C0W0M2</accession>